<dbReference type="InterPro" id="IPR047653">
    <property type="entry name" value="Tn3-like_transpos"/>
</dbReference>
<sequence>MASVERTAYPRFKRTITSRELHDSFTPGPSEVAWARGKARSPEHLLALVVLLKSFQKLGYFPGLDEVPDLVVGHVRGLLVLEEGVQPRHDADRTLRHHRTIIRERLGVEYDKEKAREIASAAIYEAVQTKDNPADLINVALETLVRKRLELPGYTTLDAMASAIRTEVNTGFFGTIAGRVDEAGTARVLGLLRVVSGSRSRFDELKRPAKAPSVSHLREHLAYLDRLELLGPTADWLQGVPPGKVEHFAGQARVLDAAELGKVGVMKRTALLVCLLHMAKVRARDELVTMLCKRMARITKKAKEDLEKIRQRHRAESERLLAVLGEVLEAAKGAVGFDSDSVTLPTSPRKKNAVHAACGKAVLEKLEQAGGLAKLSEDHELVSAHHGENYFPLMWRHFKSHRKVLFDLAEVLEMESVSAEGTILEAVEFCLAMRHRTSQWAPMTYTVEKEDGTKDTKTVSAEFASQMWQRILFDKARAGKINRRHFEVCTLFYLVQEMRSGDVAVLGSESYANFYDQLASWEECEPLVAQYCEQAGLPATAEAFTAALQQKLTAVAAKVDAGYPDNADLTIDQSSGKIVLSPRKGKDRRKSALDLEAEILRRLPERSLLDVLARTAYWIQWWRHFGPASGSDPKIRNKLARYCWTVFTYGTNAGPAQVARHMRGQVSVHEISLAGNQHITAEKLHAASADVIDMFIQLDVAHVWGDVGKAGIDGSQYDTWENNLLAESHIRYGGYGGLCLRHVSDTYIALFSHFVPCGMWEAVYLFEGLLRNESEVTVGIVHGDTQAQNLPVFGLAHMLGVELLPRIRNWKDLTFYRVSPTVKYRHIDPLFGDPEKDVINWRLIENHWPDLMRVVLSIREGRLSSSALLRRLGNESRRNRIYQAYRELGRVIRTIVLLRFLSEPELRESIQSMTNKVEAFHKFSNWLMFASDVIQNNDPVHQEKIIKFNELLANCLIFHTAVDITKVVNDLIDAGWEIDPVDLATISPYITCKTRRFGTWYLDMEPPGGQAVQQLRLSA</sequence>
<dbReference type="Pfam" id="PF13700">
    <property type="entry name" value="DUF4158"/>
    <property type="match status" value="1"/>
</dbReference>
<dbReference type="EMBL" id="JBIRRB010000020">
    <property type="protein sequence ID" value="MFI0915328.1"/>
    <property type="molecule type" value="Genomic_DNA"/>
</dbReference>
<keyword evidence="8" id="KW-1185">Reference proteome</keyword>
<accession>A0ABW7TD71</accession>
<evidence type="ECO:0000313" key="7">
    <source>
        <dbReference type="EMBL" id="MFI0915328.1"/>
    </source>
</evidence>
<evidence type="ECO:0000313" key="8">
    <source>
        <dbReference type="Proteomes" id="UP001611162"/>
    </source>
</evidence>
<evidence type="ECO:0000256" key="1">
    <source>
        <dbReference type="ARBA" id="ARBA00009402"/>
    </source>
</evidence>
<keyword evidence="3" id="KW-0238">DNA-binding</keyword>
<proteinExistence type="inferred from homology"/>
<protein>
    <submittedName>
        <fullName evidence="7">Tn3 family transposase</fullName>
    </submittedName>
</protein>
<dbReference type="Proteomes" id="UP001611162">
    <property type="component" value="Unassembled WGS sequence"/>
</dbReference>
<dbReference type="PROSITE" id="PS50896">
    <property type="entry name" value="LISH"/>
    <property type="match status" value="1"/>
</dbReference>
<keyword evidence="2" id="KW-0815">Transposition</keyword>
<evidence type="ECO:0000259" key="6">
    <source>
        <dbReference type="Pfam" id="PF13700"/>
    </source>
</evidence>
<evidence type="ECO:0000256" key="2">
    <source>
        <dbReference type="ARBA" id="ARBA00022578"/>
    </source>
</evidence>
<gene>
    <name evidence="7" type="ORF">ACH4TF_33585</name>
</gene>
<feature type="domain" description="Tn3 transposase DDE" evidence="5">
    <location>
        <begin position="610"/>
        <end position="999"/>
    </location>
</feature>
<evidence type="ECO:0000259" key="5">
    <source>
        <dbReference type="Pfam" id="PF01526"/>
    </source>
</evidence>
<organism evidence="7 8">
    <name type="scientific">Streptomyces abikoensis</name>
    <dbReference type="NCBI Taxonomy" id="97398"/>
    <lineage>
        <taxon>Bacteria</taxon>
        <taxon>Bacillati</taxon>
        <taxon>Actinomycetota</taxon>
        <taxon>Actinomycetes</taxon>
        <taxon>Kitasatosporales</taxon>
        <taxon>Streptomycetaceae</taxon>
        <taxon>Streptomyces</taxon>
    </lineage>
</organism>
<dbReference type="Pfam" id="PF01526">
    <property type="entry name" value="DDE_Tnp_Tn3"/>
    <property type="match status" value="1"/>
</dbReference>
<dbReference type="InterPro" id="IPR025296">
    <property type="entry name" value="DUF4158"/>
</dbReference>
<dbReference type="InterPro" id="IPR002513">
    <property type="entry name" value="Tn3_Tnp_DDE_dom"/>
</dbReference>
<reference evidence="7 8" key="1">
    <citation type="submission" date="2024-10" db="EMBL/GenBank/DDBJ databases">
        <title>The Natural Products Discovery Center: Release of the First 8490 Sequenced Strains for Exploring Actinobacteria Biosynthetic Diversity.</title>
        <authorList>
            <person name="Kalkreuter E."/>
            <person name="Kautsar S.A."/>
            <person name="Yang D."/>
            <person name="Bader C.D."/>
            <person name="Teijaro C.N."/>
            <person name="Fluegel L."/>
            <person name="Davis C.M."/>
            <person name="Simpson J.R."/>
            <person name="Lauterbach L."/>
            <person name="Steele A.D."/>
            <person name="Gui C."/>
            <person name="Meng S."/>
            <person name="Li G."/>
            <person name="Viehrig K."/>
            <person name="Ye F."/>
            <person name="Su P."/>
            <person name="Kiefer A.F."/>
            <person name="Nichols A."/>
            <person name="Cepeda A.J."/>
            <person name="Yan W."/>
            <person name="Fan B."/>
            <person name="Jiang Y."/>
            <person name="Adhikari A."/>
            <person name="Zheng C.-J."/>
            <person name="Schuster L."/>
            <person name="Cowan T.M."/>
            <person name="Smanski M.J."/>
            <person name="Chevrette M.G."/>
            <person name="De Carvalho L.P.S."/>
            <person name="Shen B."/>
        </authorList>
    </citation>
    <scope>NUCLEOTIDE SEQUENCE [LARGE SCALE GENOMIC DNA]</scope>
    <source>
        <strain evidence="7 8">NPDC020979</strain>
    </source>
</reference>
<feature type="domain" description="DUF4158" evidence="6">
    <location>
        <begin position="4"/>
        <end position="163"/>
    </location>
</feature>
<evidence type="ECO:0000256" key="3">
    <source>
        <dbReference type="ARBA" id="ARBA00023125"/>
    </source>
</evidence>
<keyword evidence="4" id="KW-0233">DNA recombination</keyword>
<dbReference type="NCBIfam" id="NF033527">
    <property type="entry name" value="transpos_Tn3"/>
    <property type="match status" value="1"/>
</dbReference>
<evidence type="ECO:0000256" key="4">
    <source>
        <dbReference type="ARBA" id="ARBA00023172"/>
    </source>
</evidence>
<comment type="similarity">
    <text evidence="1">Belongs to the transposase 7 family.</text>
</comment>
<comment type="caution">
    <text evidence="7">The sequence shown here is derived from an EMBL/GenBank/DDBJ whole genome shotgun (WGS) entry which is preliminary data.</text>
</comment>
<name>A0ABW7TD71_9ACTN</name>
<dbReference type="RefSeq" id="WP_397614914.1">
    <property type="nucleotide sequence ID" value="NZ_JBIRRB010000020.1"/>
</dbReference>
<dbReference type="InterPro" id="IPR006594">
    <property type="entry name" value="LisH"/>
</dbReference>